<feature type="compositionally biased region" description="Low complexity" evidence="1">
    <location>
        <begin position="311"/>
        <end position="333"/>
    </location>
</feature>
<accession>A0A1D2NB01</accession>
<feature type="region of interest" description="Disordered" evidence="1">
    <location>
        <begin position="302"/>
        <end position="333"/>
    </location>
</feature>
<sequence>MAARKCLKAVMAIPILLVVFTLLVDLTRAQLNLPDMPGPPYPDRWGNNRWGVKYDPRVHGGGRGGGRQSHHQSSSASDSRPWGGEGGQENHPPRYRGGSDWSPPYSQHHNHQSSRGKWAPGLKPLVSTLSKLTLGSRHGRPKSHNSGGGGRDTSAYSTFDPTSDSFYKDAYTSKSIDGYVKNYMDTYSTVAETPSGSSDLANIKNFARPLDLSNKFRPKTLRKRPSHVSSDGSSTSFVHTSRISKRDYSSSSTSSSKPSYRTFNPQTDFFGPSKSTNRNFATTLSNIYNDYKPGAENTISGLNNGNGGGSSSSSSYSSNNNNAAAAAASDSNSKSLVVTVEEIDMYPPHSYSPSRPSSPQKYPESRHRSRPRPSAVRSSGKGSSYYSKRQRRPRLPPPGKGRPLSALDQHEETLNGGYSFSGPDYSTDPMHSNGDGPTYSSGSSGSWDGPNIYSSGAHSPPSYSTNDGGPSYPYSSDGPSYSEPGPYNRPFPPAGPPSSHYDYPYNDNYGHGPPGPMSHGPALPPHSPVGLNYIPPSEQYYSPPSYPPHKRKPKRKNKNRSQHTPMNILRGLLGRGDRDSKRAYANLPEHSAPLQPHPYAITPHRGYPQPLPHIIPRSHEYNPLLNSLSGGLDFMDRPREPLLPRPHPPNSPFSLLSGLTRGLRERQPPRHHPFQGMSGPPAPPRSRLPPRPSTDEHEEGEEINGEQQQRDPRDPKEYKTAYNNWPRIFTAVGSTVDAVAGGIHAARKEVSKMTGEAVAKGIMMGGTAVHEVSKGMATVITKMSAI</sequence>
<dbReference type="OrthoDB" id="10689701at2759"/>
<comment type="caution">
    <text evidence="3">The sequence shown here is derived from an EMBL/GenBank/DDBJ whole genome shotgun (WGS) entry which is preliminary data.</text>
</comment>
<feature type="compositionally biased region" description="Low complexity" evidence="1">
    <location>
        <begin position="372"/>
        <end position="387"/>
    </location>
</feature>
<feature type="region of interest" description="Disordered" evidence="1">
    <location>
        <begin position="33"/>
        <end position="156"/>
    </location>
</feature>
<feature type="compositionally biased region" description="Basic and acidic residues" evidence="1">
    <location>
        <begin position="708"/>
        <end position="719"/>
    </location>
</feature>
<feature type="compositionally biased region" description="Pro residues" evidence="1">
    <location>
        <begin position="680"/>
        <end position="692"/>
    </location>
</feature>
<protein>
    <submittedName>
        <fullName evidence="3">Uncharacterized protein</fullName>
    </submittedName>
</protein>
<feature type="compositionally biased region" description="Basic residues" evidence="1">
    <location>
        <begin position="216"/>
        <end position="226"/>
    </location>
</feature>
<evidence type="ECO:0000313" key="3">
    <source>
        <dbReference type="EMBL" id="ODN02429.1"/>
    </source>
</evidence>
<feature type="region of interest" description="Disordered" evidence="1">
    <location>
        <begin position="636"/>
        <end position="719"/>
    </location>
</feature>
<feature type="chain" id="PRO_5008905305" evidence="2">
    <location>
        <begin position="30"/>
        <end position="786"/>
    </location>
</feature>
<evidence type="ECO:0000256" key="2">
    <source>
        <dbReference type="SAM" id="SignalP"/>
    </source>
</evidence>
<evidence type="ECO:0000256" key="1">
    <source>
        <dbReference type="SAM" id="MobiDB-lite"/>
    </source>
</evidence>
<evidence type="ECO:0000313" key="4">
    <source>
        <dbReference type="Proteomes" id="UP000094527"/>
    </source>
</evidence>
<feature type="compositionally biased region" description="Basic residues" evidence="1">
    <location>
        <begin position="548"/>
        <end position="561"/>
    </location>
</feature>
<name>A0A1D2NB01_ORCCI</name>
<keyword evidence="4" id="KW-1185">Reference proteome</keyword>
<feature type="compositionally biased region" description="Low complexity" evidence="1">
    <location>
        <begin position="71"/>
        <end position="80"/>
    </location>
</feature>
<feature type="signal peptide" evidence="2">
    <location>
        <begin position="1"/>
        <end position="29"/>
    </location>
</feature>
<keyword evidence="2" id="KW-0732">Signal</keyword>
<feature type="compositionally biased region" description="Low complexity" evidence="1">
    <location>
        <begin position="468"/>
        <end position="486"/>
    </location>
</feature>
<dbReference type="EMBL" id="LJIJ01000112">
    <property type="protein sequence ID" value="ODN02429.1"/>
    <property type="molecule type" value="Genomic_DNA"/>
</dbReference>
<proteinExistence type="predicted"/>
<feature type="region of interest" description="Disordered" evidence="1">
    <location>
        <begin position="214"/>
        <end position="276"/>
    </location>
</feature>
<gene>
    <name evidence="3" type="ORF">Ocin01_04262</name>
</gene>
<feature type="compositionally biased region" description="Polar residues" evidence="1">
    <location>
        <begin position="227"/>
        <end position="239"/>
    </location>
</feature>
<feature type="region of interest" description="Disordered" evidence="1">
    <location>
        <begin position="346"/>
        <end position="576"/>
    </location>
</feature>
<feature type="compositionally biased region" description="Polar residues" evidence="1">
    <location>
        <begin position="263"/>
        <end position="276"/>
    </location>
</feature>
<organism evidence="3 4">
    <name type="scientific">Orchesella cincta</name>
    <name type="common">Springtail</name>
    <name type="synonym">Podura cincta</name>
    <dbReference type="NCBI Taxonomy" id="48709"/>
    <lineage>
        <taxon>Eukaryota</taxon>
        <taxon>Metazoa</taxon>
        <taxon>Ecdysozoa</taxon>
        <taxon>Arthropoda</taxon>
        <taxon>Hexapoda</taxon>
        <taxon>Collembola</taxon>
        <taxon>Entomobryomorpha</taxon>
        <taxon>Entomobryoidea</taxon>
        <taxon>Orchesellidae</taxon>
        <taxon>Orchesellinae</taxon>
        <taxon>Orchesella</taxon>
    </lineage>
</organism>
<feature type="compositionally biased region" description="Low complexity" evidence="1">
    <location>
        <begin position="346"/>
        <end position="362"/>
    </location>
</feature>
<feature type="compositionally biased region" description="Polar residues" evidence="1">
    <location>
        <begin position="438"/>
        <end position="467"/>
    </location>
</feature>
<dbReference type="Proteomes" id="UP000094527">
    <property type="component" value="Unassembled WGS sequence"/>
</dbReference>
<reference evidence="3 4" key="1">
    <citation type="journal article" date="2016" name="Genome Biol. Evol.">
        <title>Gene Family Evolution Reflects Adaptation to Soil Environmental Stressors in the Genome of the Collembolan Orchesella cincta.</title>
        <authorList>
            <person name="Faddeeva-Vakhrusheva A."/>
            <person name="Derks M.F."/>
            <person name="Anvar S.Y."/>
            <person name="Agamennone V."/>
            <person name="Suring W."/>
            <person name="Smit S."/>
            <person name="van Straalen N.M."/>
            <person name="Roelofs D."/>
        </authorList>
    </citation>
    <scope>NUCLEOTIDE SEQUENCE [LARGE SCALE GENOMIC DNA]</scope>
    <source>
        <tissue evidence="3">Mixed pool</tissue>
    </source>
</reference>
<dbReference type="AlphaFoldDB" id="A0A1D2NB01"/>
<feature type="compositionally biased region" description="Low complexity" evidence="1">
    <location>
        <begin position="249"/>
        <end position="262"/>
    </location>
</feature>
<feature type="compositionally biased region" description="Pro residues" evidence="1">
    <location>
        <begin position="487"/>
        <end position="496"/>
    </location>
</feature>